<protein>
    <submittedName>
        <fullName evidence="2">Acetyltransferase, GNAT family</fullName>
    </submittedName>
</protein>
<feature type="domain" description="N-acetyltransferase" evidence="1">
    <location>
        <begin position="36"/>
        <end position="187"/>
    </location>
</feature>
<dbReference type="GO" id="GO:0016747">
    <property type="term" value="F:acyltransferase activity, transferring groups other than amino-acyl groups"/>
    <property type="evidence" value="ECO:0007669"/>
    <property type="project" value="InterPro"/>
</dbReference>
<evidence type="ECO:0000313" key="2">
    <source>
        <dbReference type="EMBL" id="ACI98564.1"/>
    </source>
</evidence>
<dbReference type="PROSITE" id="PS51186">
    <property type="entry name" value="GNAT"/>
    <property type="match status" value="1"/>
</dbReference>
<name>B6IMI5_RHOCS</name>
<dbReference type="InterPro" id="IPR016181">
    <property type="entry name" value="Acyl_CoA_acyltransferase"/>
</dbReference>
<dbReference type="OrthoDB" id="275336at2"/>
<organism evidence="2 3">
    <name type="scientific">Rhodospirillum centenum (strain ATCC 51521 / SW)</name>
    <dbReference type="NCBI Taxonomy" id="414684"/>
    <lineage>
        <taxon>Bacteria</taxon>
        <taxon>Pseudomonadati</taxon>
        <taxon>Pseudomonadota</taxon>
        <taxon>Alphaproteobacteria</taxon>
        <taxon>Rhodospirillales</taxon>
        <taxon>Rhodospirillaceae</taxon>
        <taxon>Rhodospirillum</taxon>
    </lineage>
</organism>
<dbReference type="Gene3D" id="3.40.630.30">
    <property type="match status" value="1"/>
</dbReference>
<dbReference type="RefSeq" id="WP_012566353.1">
    <property type="nucleotide sequence ID" value="NC_011420.2"/>
</dbReference>
<dbReference type="KEGG" id="rce:RC1_1148"/>
<dbReference type="InterPro" id="IPR000182">
    <property type="entry name" value="GNAT_dom"/>
</dbReference>
<dbReference type="SUPFAM" id="SSF55729">
    <property type="entry name" value="Acyl-CoA N-acyltransferases (Nat)"/>
    <property type="match status" value="1"/>
</dbReference>
<dbReference type="Pfam" id="PF00583">
    <property type="entry name" value="Acetyltransf_1"/>
    <property type="match status" value="1"/>
</dbReference>
<evidence type="ECO:0000259" key="1">
    <source>
        <dbReference type="PROSITE" id="PS51186"/>
    </source>
</evidence>
<proteinExistence type="predicted"/>
<reference evidence="2 3" key="1">
    <citation type="journal article" date="2010" name="BMC Genomics">
        <title>Metabolic flexibility revealed in the genome of the cyst-forming alpha-1 proteobacterium Rhodospirillum centenum.</title>
        <authorList>
            <person name="Lu Y.K."/>
            <person name="Marden J."/>
            <person name="Han M."/>
            <person name="Swingley W.D."/>
            <person name="Mastrian S.D."/>
            <person name="Chowdhury S.R."/>
            <person name="Hao J."/>
            <person name="Helmy T."/>
            <person name="Kim S."/>
            <person name="Kurdoglu A.A."/>
            <person name="Matthies H.J."/>
            <person name="Rollo D."/>
            <person name="Stothard P."/>
            <person name="Blankenship R.E."/>
            <person name="Bauer C.E."/>
            <person name="Touchman J.W."/>
        </authorList>
    </citation>
    <scope>NUCLEOTIDE SEQUENCE [LARGE SCALE GENOMIC DNA]</scope>
    <source>
        <strain evidence="3">ATCC 51521 / SW</strain>
    </source>
</reference>
<dbReference type="HOGENOM" id="CLU_098254_2_0_5"/>
<sequence length="200" mass="22625">MTEDAVPAGKLRTIVTFLEMVEAPRPRHRPPPFERMALLRAEGCTVSFYRYLYATVGEPWLWHTRRRLSDDALRAIIHDEKVEVFVPYVAGVPAGYVELDRRRPGQVEIAYLGLIPEFIGHGLGPWLLDWAVEAGWSGAGVTRMAVNTCTFDHPKALLMYQRAGFVPLRQEERLEDDPRLEGVMPLDAAPQIPLAEPPVR</sequence>
<dbReference type="AlphaFoldDB" id="B6IMI5"/>
<dbReference type="STRING" id="414684.RC1_1148"/>
<evidence type="ECO:0000313" key="3">
    <source>
        <dbReference type="Proteomes" id="UP000001591"/>
    </source>
</evidence>
<dbReference type="eggNOG" id="COG0454">
    <property type="taxonomic scope" value="Bacteria"/>
</dbReference>
<dbReference type="EMBL" id="CP000613">
    <property type="protein sequence ID" value="ACI98564.1"/>
    <property type="molecule type" value="Genomic_DNA"/>
</dbReference>
<dbReference type="Proteomes" id="UP000001591">
    <property type="component" value="Chromosome"/>
</dbReference>
<gene>
    <name evidence="2" type="ordered locus">RC1_1148</name>
</gene>
<keyword evidence="3" id="KW-1185">Reference proteome</keyword>
<accession>B6IMI5</accession>